<dbReference type="PROSITE" id="PS51679">
    <property type="entry name" value="SAM_MT_C5"/>
    <property type="match status" value="1"/>
</dbReference>
<keyword evidence="5 9" id="KW-0949">S-adenosyl-L-methionine</keyword>
<dbReference type="SMART" id="SM00439">
    <property type="entry name" value="BAH"/>
    <property type="match status" value="1"/>
</dbReference>
<dbReference type="InterPro" id="IPR050390">
    <property type="entry name" value="C5-Methyltransferase"/>
</dbReference>
<dbReference type="Pfam" id="PF00385">
    <property type="entry name" value="Chromo"/>
    <property type="match status" value="1"/>
</dbReference>
<dbReference type="EC" id="2.1.1.37" evidence="2"/>
<dbReference type="GO" id="GO:0044027">
    <property type="term" value="P:negative regulation of gene expression via chromosomal CpG island methylation"/>
    <property type="evidence" value="ECO:0007669"/>
    <property type="project" value="TreeGrafter"/>
</dbReference>
<dbReference type="PANTHER" id="PTHR10629">
    <property type="entry name" value="CYTOSINE-SPECIFIC METHYLTRANSFERASE"/>
    <property type="match status" value="1"/>
</dbReference>
<dbReference type="InterPro" id="IPR029063">
    <property type="entry name" value="SAM-dependent_MTases_sf"/>
</dbReference>
<reference evidence="14 15" key="1">
    <citation type="journal article" date="2019" name="Plant Biotechnol. J.">
        <title>The red bayberry genome and genetic basis of sex determination.</title>
        <authorList>
            <person name="Jia H.M."/>
            <person name="Jia H.J."/>
            <person name="Cai Q.L."/>
            <person name="Wang Y."/>
            <person name="Zhao H.B."/>
            <person name="Yang W.F."/>
            <person name="Wang G.Y."/>
            <person name="Li Y.H."/>
            <person name="Zhan D.L."/>
            <person name="Shen Y.T."/>
            <person name="Niu Q.F."/>
            <person name="Chang L."/>
            <person name="Qiu J."/>
            <person name="Zhao L."/>
            <person name="Xie H.B."/>
            <person name="Fu W.Y."/>
            <person name="Jin J."/>
            <person name="Li X.W."/>
            <person name="Jiao Y."/>
            <person name="Zhou C.C."/>
            <person name="Tu T."/>
            <person name="Chai C.Y."/>
            <person name="Gao J.L."/>
            <person name="Fan L.J."/>
            <person name="van de Weg E."/>
            <person name="Wang J.Y."/>
            <person name="Gao Z.S."/>
        </authorList>
    </citation>
    <scope>NUCLEOTIDE SEQUENCE [LARGE SCALE GENOMIC DNA]</scope>
    <source>
        <tissue evidence="14">Leaves</tissue>
    </source>
</reference>
<dbReference type="AlphaFoldDB" id="A0A6A1WRX1"/>
<dbReference type="GO" id="GO:0005634">
    <property type="term" value="C:nucleus"/>
    <property type="evidence" value="ECO:0007669"/>
    <property type="project" value="UniProtKB-SubCell"/>
</dbReference>
<dbReference type="EMBL" id="RXIC02000019">
    <property type="protein sequence ID" value="KAB1227914.1"/>
    <property type="molecule type" value="Genomic_DNA"/>
</dbReference>
<dbReference type="Gene3D" id="3.90.120.10">
    <property type="entry name" value="DNA Methylase, subunit A, domain 2"/>
    <property type="match status" value="1"/>
</dbReference>
<evidence type="ECO:0000256" key="5">
    <source>
        <dbReference type="ARBA" id="ARBA00022691"/>
    </source>
</evidence>
<keyword evidence="7" id="KW-0539">Nucleus</keyword>
<dbReference type="NCBIfam" id="TIGR00675">
    <property type="entry name" value="dcm"/>
    <property type="match status" value="1"/>
</dbReference>
<keyword evidence="6" id="KW-0238">DNA-binding</keyword>
<dbReference type="PANTHER" id="PTHR10629:SF50">
    <property type="entry name" value="DNA (CYTOSINE-5)-METHYLTRANSFERASE CMT3"/>
    <property type="match status" value="1"/>
</dbReference>
<proteinExistence type="inferred from homology"/>
<dbReference type="GO" id="GO:0032259">
    <property type="term" value="P:methylation"/>
    <property type="evidence" value="ECO:0007669"/>
    <property type="project" value="UniProtKB-KW"/>
</dbReference>
<evidence type="ECO:0000256" key="6">
    <source>
        <dbReference type="ARBA" id="ARBA00023125"/>
    </source>
</evidence>
<feature type="region of interest" description="Disordered" evidence="11">
    <location>
        <begin position="1"/>
        <end position="45"/>
    </location>
</feature>
<dbReference type="GO" id="GO:0003677">
    <property type="term" value="F:DNA binding"/>
    <property type="evidence" value="ECO:0007669"/>
    <property type="project" value="UniProtKB-KW"/>
</dbReference>
<dbReference type="InterPro" id="IPR023780">
    <property type="entry name" value="Chromo_domain"/>
</dbReference>
<dbReference type="FunFam" id="3.90.120.10:FF:000003">
    <property type="entry name" value="DNA (cytosine-5)-methyltransferase 1"/>
    <property type="match status" value="1"/>
</dbReference>
<dbReference type="InterPro" id="IPR001525">
    <property type="entry name" value="C5_MeTfrase"/>
</dbReference>
<comment type="subcellular location">
    <subcellularLocation>
        <location evidence="1">Nucleus</location>
    </subcellularLocation>
</comment>
<gene>
    <name evidence="14" type="ORF">CJ030_MR1G013794</name>
</gene>
<dbReference type="SMART" id="SM00298">
    <property type="entry name" value="CHROMO"/>
    <property type="match status" value="1"/>
</dbReference>
<evidence type="ECO:0000256" key="11">
    <source>
        <dbReference type="SAM" id="MobiDB-lite"/>
    </source>
</evidence>
<dbReference type="PROSITE" id="PS51038">
    <property type="entry name" value="BAH"/>
    <property type="match status" value="1"/>
</dbReference>
<comment type="similarity">
    <text evidence="9 10">Belongs to the class I-like SAM-binding methyltransferase superfamily. C5-methyltransferase family.</text>
</comment>
<dbReference type="GO" id="GO:0003682">
    <property type="term" value="F:chromatin binding"/>
    <property type="evidence" value="ECO:0007669"/>
    <property type="project" value="InterPro"/>
</dbReference>
<dbReference type="OrthoDB" id="5376140at2759"/>
<feature type="active site" evidence="9">
    <location>
        <position position="464"/>
    </location>
</feature>
<dbReference type="CDD" id="cd04716">
    <property type="entry name" value="BAH_plantDCM_I"/>
    <property type="match status" value="1"/>
</dbReference>
<name>A0A6A1WRX1_9ROSI</name>
<evidence type="ECO:0000256" key="4">
    <source>
        <dbReference type="ARBA" id="ARBA00022679"/>
    </source>
</evidence>
<evidence type="ECO:0000256" key="10">
    <source>
        <dbReference type="RuleBase" id="RU000416"/>
    </source>
</evidence>
<dbReference type="SUPFAM" id="SSF54160">
    <property type="entry name" value="Chromo domain-like"/>
    <property type="match status" value="1"/>
</dbReference>
<dbReference type="PRINTS" id="PR00105">
    <property type="entry name" value="C5METTRFRASE"/>
</dbReference>
<sequence length="847" mass="95776">MAKRRSRISKEEAQRDTPEDSSASPRKRRVVVAGDAGSESENEARLVGEPVPVEEAKRRWPKRYQGKVMHSVDLYAGFLFACRENLRPVCKLKDDSEQTIQARRHYTQAEVDGQIIYDLYDDAHVKAGEGEPNFICKIVEMFEAVDGALYFTAQWYYRARDTVIKNLDNLIDNKRIFFSEVQDDNPLDCLVEKLNIAKIPLNVDLDAKKKSIPDCDYYCDMLYLLPYSTFVNLPADDRHAGSETSSTISSEVDVNGVELEEVIQVKGHHKPEVTLLDLYSGCGAMSTGLCLGAKLSGLNLVTRWAVDLNEFACESLKLNHPETEVRNESAEDFLLLLKEWEKLCIYFSLVKSDYFPQDYSDLFGTEDDDDGSGSDDSEGEENVEVFEVEKILKICYGDPKETKERGLYLKVSWKGYGADEDSWEPILGLGNCRETIKAFVTHGYNSKILPLPGGVDVICGGPPCQGVSGFNRFRNKENPLDDEKNKQLLVYMNLVQHLKPRFVLMENVVDIVRFAEGFLGRYALGRLIGMDYQVRMGMMAAGAYGLPQFRMRVFIWGARPTEKLPQFALPTHDVVVRGVIPVEFEMNTVAHDEGHNLKLEGKLLLTDAISDLPAVENDEDQDEISYGKPPLTEFQRFIRLGRDELLGSSPKVKESELMLYDHRPLKLNDDDYERVCRIPKKKGANFRDLPGVRVRPDKKVEWDPDIERVYLKSGKPLVPDYAMSFIKGSSSKPFARLWWDETVPTVVTRAEPHNQAILHPEQDRVLTVRENARLQGFPDYYKLCGPVKERYIQVGNAVAVPVARALGYALGLACESSSTVDGPLFTLPRKFPTILERYSSATSEDDA</sequence>
<evidence type="ECO:0000256" key="8">
    <source>
        <dbReference type="ARBA" id="ARBA00047422"/>
    </source>
</evidence>
<dbReference type="Pfam" id="PF01426">
    <property type="entry name" value="BAH"/>
    <property type="match status" value="1"/>
</dbReference>
<protein>
    <recommendedName>
        <fullName evidence="2">DNA (cytosine-5-)-methyltransferase</fullName>
        <ecNumber evidence="2">2.1.1.37</ecNumber>
    </recommendedName>
</protein>
<keyword evidence="3 9" id="KW-0489">Methyltransferase</keyword>
<accession>A0A6A1WRX1</accession>
<dbReference type="CDD" id="cd18635">
    <property type="entry name" value="CD_CMT3_like"/>
    <property type="match status" value="1"/>
</dbReference>
<dbReference type="InterPro" id="IPR000953">
    <property type="entry name" value="Chromo/chromo_shadow_dom"/>
</dbReference>
<comment type="caution">
    <text evidence="14">The sequence shown here is derived from an EMBL/GenBank/DDBJ whole genome shotgun (WGS) entry which is preliminary data.</text>
</comment>
<dbReference type="InterPro" id="IPR001025">
    <property type="entry name" value="BAH_dom"/>
</dbReference>
<evidence type="ECO:0000256" key="9">
    <source>
        <dbReference type="PROSITE-ProRule" id="PRU01016"/>
    </source>
</evidence>
<comment type="catalytic activity">
    <reaction evidence="8">
        <text>a 2'-deoxycytidine in DNA + S-adenosyl-L-methionine = a 5-methyl-2'-deoxycytidine in DNA + S-adenosyl-L-homocysteine + H(+)</text>
        <dbReference type="Rhea" id="RHEA:13681"/>
        <dbReference type="Rhea" id="RHEA-COMP:11369"/>
        <dbReference type="Rhea" id="RHEA-COMP:11370"/>
        <dbReference type="ChEBI" id="CHEBI:15378"/>
        <dbReference type="ChEBI" id="CHEBI:57856"/>
        <dbReference type="ChEBI" id="CHEBI:59789"/>
        <dbReference type="ChEBI" id="CHEBI:85452"/>
        <dbReference type="ChEBI" id="CHEBI:85454"/>
        <dbReference type="EC" id="2.1.1.37"/>
    </reaction>
</comment>
<evidence type="ECO:0000313" key="14">
    <source>
        <dbReference type="EMBL" id="KAB1227914.1"/>
    </source>
</evidence>
<dbReference type="SUPFAM" id="SSF53335">
    <property type="entry name" value="S-adenosyl-L-methionine-dependent methyltransferases"/>
    <property type="match status" value="1"/>
</dbReference>
<evidence type="ECO:0000259" key="13">
    <source>
        <dbReference type="PROSITE" id="PS51038"/>
    </source>
</evidence>
<dbReference type="Gene3D" id="3.40.50.150">
    <property type="entry name" value="Vaccinia Virus protein VP39"/>
    <property type="match status" value="2"/>
</dbReference>
<evidence type="ECO:0000256" key="7">
    <source>
        <dbReference type="ARBA" id="ARBA00023242"/>
    </source>
</evidence>
<dbReference type="InterPro" id="IPR043151">
    <property type="entry name" value="BAH_sf"/>
</dbReference>
<evidence type="ECO:0000256" key="2">
    <source>
        <dbReference type="ARBA" id="ARBA00011975"/>
    </source>
</evidence>
<feature type="domain" description="Chromo" evidence="12">
    <location>
        <begin position="386"/>
        <end position="439"/>
    </location>
</feature>
<organism evidence="14 15">
    <name type="scientific">Morella rubra</name>
    <name type="common">Chinese bayberry</name>
    <dbReference type="NCBI Taxonomy" id="262757"/>
    <lineage>
        <taxon>Eukaryota</taxon>
        <taxon>Viridiplantae</taxon>
        <taxon>Streptophyta</taxon>
        <taxon>Embryophyta</taxon>
        <taxon>Tracheophyta</taxon>
        <taxon>Spermatophyta</taxon>
        <taxon>Magnoliopsida</taxon>
        <taxon>eudicotyledons</taxon>
        <taxon>Gunneridae</taxon>
        <taxon>Pentapetalae</taxon>
        <taxon>rosids</taxon>
        <taxon>fabids</taxon>
        <taxon>Fagales</taxon>
        <taxon>Myricaceae</taxon>
        <taxon>Morella</taxon>
    </lineage>
</organism>
<evidence type="ECO:0000256" key="3">
    <source>
        <dbReference type="ARBA" id="ARBA00022603"/>
    </source>
</evidence>
<feature type="compositionally biased region" description="Basic and acidic residues" evidence="11">
    <location>
        <begin position="8"/>
        <end position="18"/>
    </location>
</feature>
<keyword evidence="15" id="KW-1185">Reference proteome</keyword>
<keyword evidence="4 9" id="KW-0808">Transferase</keyword>
<dbReference type="Gene3D" id="2.30.30.490">
    <property type="match status" value="1"/>
</dbReference>
<feature type="domain" description="BAH" evidence="13">
    <location>
        <begin position="115"/>
        <end position="234"/>
    </location>
</feature>
<dbReference type="InterPro" id="IPR016197">
    <property type="entry name" value="Chromo-like_dom_sf"/>
</dbReference>
<dbReference type="Pfam" id="PF00145">
    <property type="entry name" value="DNA_methylase"/>
    <property type="match status" value="1"/>
</dbReference>
<evidence type="ECO:0000259" key="12">
    <source>
        <dbReference type="PROSITE" id="PS50013"/>
    </source>
</evidence>
<dbReference type="FunFam" id="2.30.30.490:FF:000011">
    <property type="entry name" value="DNA (cytosine-5)-methyltransferase 1"/>
    <property type="match status" value="1"/>
</dbReference>
<dbReference type="Proteomes" id="UP000516437">
    <property type="component" value="Chromosome 1"/>
</dbReference>
<evidence type="ECO:0000256" key="1">
    <source>
        <dbReference type="ARBA" id="ARBA00004123"/>
    </source>
</evidence>
<dbReference type="PROSITE" id="PS50013">
    <property type="entry name" value="CHROMO_2"/>
    <property type="match status" value="1"/>
</dbReference>
<evidence type="ECO:0000313" key="15">
    <source>
        <dbReference type="Proteomes" id="UP000516437"/>
    </source>
</evidence>
<dbReference type="GO" id="GO:0003886">
    <property type="term" value="F:DNA (cytosine-5-)-methyltransferase activity"/>
    <property type="evidence" value="ECO:0007669"/>
    <property type="project" value="UniProtKB-EC"/>
</dbReference>